<evidence type="ECO:0000313" key="1">
    <source>
        <dbReference type="EMBL" id="QMW01138.1"/>
    </source>
</evidence>
<proteinExistence type="predicted"/>
<evidence type="ECO:0000313" key="2">
    <source>
        <dbReference type="Proteomes" id="UP000515369"/>
    </source>
</evidence>
<dbReference type="Proteomes" id="UP000515369">
    <property type="component" value="Chromosome"/>
</dbReference>
<dbReference type="EMBL" id="CP059732">
    <property type="protein sequence ID" value="QMW01138.1"/>
    <property type="molecule type" value="Genomic_DNA"/>
</dbReference>
<dbReference type="KEGG" id="sfol:H3H32_24635"/>
<dbReference type="RefSeq" id="WP_182458321.1">
    <property type="nucleotide sequence ID" value="NZ_CP059732.1"/>
</dbReference>
<dbReference type="AlphaFoldDB" id="A0A7G5GQJ6"/>
<reference evidence="1 2" key="1">
    <citation type="submission" date="2020-07" db="EMBL/GenBank/DDBJ databases">
        <title>Spirosoma foliorum sp. nov., isolated from the leaves on the Nejang mountain Korea, Republic of.</title>
        <authorList>
            <person name="Ho H."/>
            <person name="Lee Y.-J."/>
            <person name="Nurcahyanto D.-A."/>
            <person name="Kim S.-G."/>
        </authorList>
    </citation>
    <scope>NUCLEOTIDE SEQUENCE [LARGE SCALE GENOMIC DNA]</scope>
    <source>
        <strain evidence="1 2">PL0136</strain>
    </source>
</reference>
<sequence>MKWIQLKQWCRNAWFQIRLLLGYRTQKSQMTRQAKKEGVTKLGWHTEIGEKK</sequence>
<gene>
    <name evidence="1" type="ORF">H3H32_24635</name>
</gene>
<keyword evidence="2" id="KW-1185">Reference proteome</keyword>
<protein>
    <submittedName>
        <fullName evidence="1">Uncharacterized protein</fullName>
    </submittedName>
</protein>
<name>A0A7G5GQJ6_9BACT</name>
<organism evidence="1 2">
    <name type="scientific">Spirosoma foliorum</name>
    <dbReference type="NCBI Taxonomy" id="2710596"/>
    <lineage>
        <taxon>Bacteria</taxon>
        <taxon>Pseudomonadati</taxon>
        <taxon>Bacteroidota</taxon>
        <taxon>Cytophagia</taxon>
        <taxon>Cytophagales</taxon>
        <taxon>Cytophagaceae</taxon>
        <taxon>Spirosoma</taxon>
    </lineage>
</organism>
<accession>A0A7G5GQJ6</accession>